<evidence type="ECO:0000313" key="2">
    <source>
        <dbReference type="EMBL" id="ADI02022.1"/>
    </source>
</evidence>
<dbReference type="PANTHER" id="PTHR22642">
    <property type="entry name" value="IMIDAZOLONEPROPIONASE"/>
    <property type="match status" value="1"/>
</dbReference>
<dbReference type="InterPro" id="IPR032466">
    <property type="entry name" value="Metal_Hydrolase"/>
</dbReference>
<feature type="domain" description="Amidohydrolase 3" evidence="1">
    <location>
        <begin position="5"/>
        <end position="360"/>
    </location>
</feature>
<dbReference type="PROSITE" id="PS51257">
    <property type="entry name" value="PROKAR_LIPOPROTEIN"/>
    <property type="match status" value="1"/>
</dbReference>
<dbReference type="InterPro" id="IPR013108">
    <property type="entry name" value="Amidohydro_3"/>
</dbReference>
<dbReference type="SUPFAM" id="SSF51556">
    <property type="entry name" value="Metallo-dependent hydrolases"/>
    <property type="match status" value="1"/>
</dbReference>
<dbReference type="EMBL" id="CP002048">
    <property type="protein sequence ID" value="ADI02022.1"/>
    <property type="molecule type" value="Genomic_DNA"/>
</dbReference>
<organism evidence="2 3">
    <name type="scientific">Syntrophothermus lipocalidus (strain DSM 12680 / TGB-C1)</name>
    <dbReference type="NCBI Taxonomy" id="643648"/>
    <lineage>
        <taxon>Bacteria</taxon>
        <taxon>Bacillati</taxon>
        <taxon>Bacillota</taxon>
        <taxon>Clostridia</taxon>
        <taxon>Eubacteriales</taxon>
        <taxon>Syntrophomonadaceae</taxon>
        <taxon>Syntrophothermus</taxon>
    </lineage>
</organism>
<evidence type="ECO:0000313" key="3">
    <source>
        <dbReference type="Proteomes" id="UP000000378"/>
    </source>
</evidence>
<dbReference type="Gene3D" id="3.10.310.70">
    <property type="match status" value="1"/>
</dbReference>
<dbReference type="KEGG" id="slp:Slip_1249"/>
<dbReference type="HOGENOM" id="CLU_009942_3_1_9"/>
<keyword evidence="3" id="KW-1185">Reference proteome</keyword>
<dbReference type="OrthoDB" id="9767366at2"/>
<gene>
    <name evidence="2" type="ordered locus">Slip_1249</name>
</gene>
<reference evidence="2 3" key="2">
    <citation type="journal article" date="2010" name="Stand. Genomic Sci.">
        <title>Complete genome sequence of Syntrophothermus lipocalidus type strain (TGB-C1).</title>
        <authorList>
            <person name="Djao O.D."/>
            <person name="Zhang X."/>
            <person name="Lucas S."/>
            <person name="Lapidus A."/>
            <person name="Del Rio T.G."/>
            <person name="Nolan M."/>
            <person name="Tice H."/>
            <person name="Cheng J.F."/>
            <person name="Han C."/>
            <person name="Tapia R."/>
            <person name="Goodwin L."/>
            <person name="Pitluck S."/>
            <person name="Liolios K."/>
            <person name="Ivanova N."/>
            <person name="Mavromatis K."/>
            <person name="Mikhailova N."/>
            <person name="Ovchinnikova G."/>
            <person name="Pati A."/>
            <person name="Brambilla E."/>
            <person name="Chen A."/>
            <person name="Palaniappan K."/>
            <person name="Land M."/>
            <person name="Hauser L."/>
            <person name="Chang Y.J."/>
            <person name="Jeffries C.D."/>
            <person name="Rohde M."/>
            <person name="Sikorski J."/>
            <person name="Spring S."/>
            <person name="Goker M."/>
            <person name="Detter J.C."/>
            <person name="Woyke T."/>
            <person name="Bristow J."/>
            <person name="Eisen J.A."/>
            <person name="Markowitz V."/>
            <person name="Hugenholtz P."/>
            <person name="Kyrpides N.C."/>
            <person name="Klenk H.P."/>
        </authorList>
    </citation>
    <scope>NUCLEOTIDE SEQUENCE [LARGE SCALE GENOMIC DNA]</scope>
    <source>
        <strain evidence="3">DSM 12680 / TGB-C1</strain>
    </source>
</reference>
<proteinExistence type="predicted"/>
<accession>D7CMT7</accession>
<dbReference type="AlphaFoldDB" id="D7CMT7"/>
<sequence>MNTRGFLDAHIHLWEFCLFSSFANLAGVSCQEELISILKARPIESWLVGVRFNQESTKEKSMPDRCFLDKAFGQVPVVIFRTCLHLVVANTTAMEKLGRRSENGFFYEADVFAILNQLPALLRIQPEIIVRNGMAKLERLEIKKAIDMGMDFNRRSFFDEVLFYTTDMRLLNEALGFKLFLDGSLGARTAALIDEYSDDPGNYGFLNYSDDELLAIVKKVHRVGKPVACHAIGDRAVDQFIRVIKKSRHPQDRLEHVQYLRPDQIDTLAEAGIAVCIQPIFSRELTWARARLGPERIKTAYAWGLLRDRGVRLLAGSDAPVDEASPYEAARTVASLDYEHRLSYDEVLNLYAQANWEFYGWQPSWFLE</sequence>
<evidence type="ECO:0000259" key="1">
    <source>
        <dbReference type="Pfam" id="PF07969"/>
    </source>
</evidence>
<dbReference type="eggNOG" id="COG1574">
    <property type="taxonomic scope" value="Bacteria"/>
</dbReference>
<dbReference type="STRING" id="643648.Slip_1249"/>
<name>D7CMT7_SYNLT</name>
<reference evidence="3" key="1">
    <citation type="journal article" date="2010" name="Stand. Genomic Sci.">
        <title>Complete genome sequence of Syntrophothermus lipocalidus type strain (TGB-C1T).</title>
        <authorList>
            <consortium name="US DOE Joint Genome Institute (JGI-PGF)"/>
            <person name="Djao O."/>
            <person name="Zhang X."/>
            <person name="Lucas S."/>
            <person name="Lapidus A."/>
            <person name="Glavina Del Rio T."/>
            <person name="Nolan M."/>
            <person name="Tice H."/>
            <person name="Cheng J."/>
            <person name="Han C."/>
            <person name="Tapia R."/>
            <person name="Goodwin L."/>
            <person name="Pitluck S."/>
            <person name="Liolios K."/>
            <person name="Ivanova N."/>
            <person name="Mavromatis K."/>
            <person name="Mikhailova N."/>
            <person name="Ovchinnikova G."/>
            <person name="Pati A."/>
            <person name="Brambilla E."/>
            <person name="Chen A."/>
            <person name="Palaniappan K."/>
            <person name="Land M."/>
            <person name="Hauser L."/>
            <person name="Chang Y."/>
            <person name="Jeffries C."/>
            <person name="Rohde M."/>
            <person name="Sikorski J."/>
            <person name="Spring S."/>
            <person name="Goker M."/>
            <person name="Detter J."/>
            <person name="Woyke T."/>
            <person name="Bristow J."/>
            <person name="Eisen J."/>
            <person name="Markowitz V."/>
            <person name="Hugenholtz P."/>
            <person name="Kyrpides N."/>
            <person name="Klenk H."/>
        </authorList>
    </citation>
    <scope>NUCLEOTIDE SEQUENCE [LARGE SCALE GENOMIC DNA]</scope>
    <source>
        <strain evidence="3">DSM 12680 / TGB-C1</strain>
    </source>
</reference>
<dbReference type="PANTHER" id="PTHR22642:SF2">
    <property type="entry name" value="PROTEIN LONG AFTER FAR-RED 3"/>
    <property type="match status" value="1"/>
</dbReference>
<dbReference type="Pfam" id="PF07969">
    <property type="entry name" value="Amidohydro_3"/>
    <property type="match status" value="1"/>
</dbReference>
<dbReference type="Gene3D" id="3.20.20.140">
    <property type="entry name" value="Metal-dependent hydrolases"/>
    <property type="match status" value="1"/>
</dbReference>
<dbReference type="RefSeq" id="WP_013175424.1">
    <property type="nucleotide sequence ID" value="NC_014220.1"/>
</dbReference>
<dbReference type="Proteomes" id="UP000000378">
    <property type="component" value="Chromosome"/>
</dbReference>
<protein>
    <submittedName>
        <fullName evidence="2">Amidohydrolase 3</fullName>
    </submittedName>
</protein>